<sequence length="94" mass="10937">MDKQQELLNLLSKAYNDPKINEYEGLKDKLFECASRLTNNEVNIGEVCYKLSTIISKYLVTHNFKITESIIELQNFVTKESQKYRGWASIGIWS</sequence>
<comment type="caution">
    <text evidence="1">The sequence shown here is derived from an EMBL/GenBank/DDBJ whole genome shotgun (WGS) entry which is preliminary data.</text>
</comment>
<name>A0A0V7XTX3_ENTFC</name>
<dbReference type="SUPFAM" id="SSF109797">
    <property type="entry name" value="Bacteriocin immunity protein-like"/>
    <property type="match status" value="1"/>
</dbReference>
<dbReference type="Pfam" id="PF08951">
    <property type="entry name" value="EntA_Immun"/>
    <property type="match status" value="1"/>
</dbReference>
<gene>
    <name evidence="1" type="ORF">CQR37_14365</name>
</gene>
<dbReference type="InterPro" id="IPR023130">
    <property type="entry name" value="Ta0600-like_sf"/>
</dbReference>
<accession>A0A0V7XTX3</accession>
<organism evidence="1 2">
    <name type="scientific">Enterococcus faecium</name>
    <name type="common">Streptococcus faecium</name>
    <dbReference type="NCBI Taxonomy" id="1352"/>
    <lineage>
        <taxon>Bacteria</taxon>
        <taxon>Bacillati</taxon>
        <taxon>Bacillota</taxon>
        <taxon>Bacilli</taxon>
        <taxon>Lactobacillales</taxon>
        <taxon>Enterococcaceae</taxon>
        <taxon>Enterococcus</taxon>
    </lineage>
</organism>
<evidence type="ECO:0000313" key="2">
    <source>
        <dbReference type="Proteomes" id="UP000224303"/>
    </source>
</evidence>
<dbReference type="EMBL" id="PCGC01000092">
    <property type="protein sequence ID" value="PHL20437.1"/>
    <property type="molecule type" value="Genomic_DNA"/>
</dbReference>
<dbReference type="GO" id="GO:0030153">
    <property type="term" value="P:bacteriocin immunity"/>
    <property type="evidence" value="ECO:0007669"/>
    <property type="project" value="InterPro"/>
</dbReference>
<evidence type="ECO:0000313" key="1">
    <source>
        <dbReference type="EMBL" id="PHL20437.1"/>
    </source>
</evidence>
<dbReference type="AlphaFoldDB" id="A0A0V7XTX3"/>
<dbReference type="Gene3D" id="1.20.1440.50">
    <property type="entry name" value="Ta0600-like"/>
    <property type="match status" value="1"/>
</dbReference>
<dbReference type="InterPro" id="IPR015046">
    <property type="entry name" value="LciA_Immunity-like"/>
</dbReference>
<proteinExistence type="predicted"/>
<protein>
    <submittedName>
        <fullName evidence="1">Bacteriocin immunity protein</fullName>
    </submittedName>
</protein>
<dbReference type="RefSeq" id="WP_002339190.1">
    <property type="nucleotide sequence ID" value="NZ_CABGKD010000034.1"/>
</dbReference>
<reference evidence="1 2" key="1">
    <citation type="submission" date="2017-10" db="EMBL/GenBank/DDBJ databases">
        <title>Draft genomes of the Enterococcus faecium isolated from human feces before and after Helicobacter pylori eradication therapy.</title>
        <authorList>
            <person name="Prianichniikov N.A."/>
            <person name="Glushchenko O.E."/>
            <person name="Malakhova M.V."/>
        </authorList>
    </citation>
    <scope>NUCLEOTIDE SEQUENCE [LARGE SCALE GENOMIC DNA]</scope>
    <source>
        <strain evidence="1 2">Hp_5-7</strain>
    </source>
</reference>
<dbReference type="Proteomes" id="UP000224303">
    <property type="component" value="Unassembled WGS sequence"/>
</dbReference>